<evidence type="ECO:0000313" key="4">
    <source>
        <dbReference type="Proteomes" id="UP000466307"/>
    </source>
</evidence>
<name>A0A7K3LVJ1_9ACTN</name>
<sequence>MSPQSARRRHRPALLVLVAIAAVACLGLAWWQWDTYESSAGTAQNLGYALQWPAFGFAVIWAYRRFVVLESDPDEAAKMADKGVTEIPAGLLPERPSTPSASSAADASSPDDVSLREYNRFLADLDAADHAEADDQNPDRTARVGTTRPDSLTSEDSQ</sequence>
<proteinExistence type="predicted"/>
<feature type="region of interest" description="Disordered" evidence="1">
    <location>
        <begin position="126"/>
        <end position="158"/>
    </location>
</feature>
<keyword evidence="2" id="KW-1133">Transmembrane helix</keyword>
<dbReference type="Proteomes" id="UP000466307">
    <property type="component" value="Unassembled WGS sequence"/>
</dbReference>
<reference evidence="3 4" key="1">
    <citation type="submission" date="2020-01" db="EMBL/GenBank/DDBJ databases">
        <title>Investigation of new actinobacteria for the biodesulphurisation of diesel fuel.</title>
        <authorList>
            <person name="Athi Narayanan S.M."/>
        </authorList>
    </citation>
    <scope>NUCLEOTIDE SEQUENCE [LARGE SCALE GENOMIC DNA]</scope>
    <source>
        <strain evidence="3 4">213E</strain>
    </source>
</reference>
<evidence type="ECO:0000256" key="2">
    <source>
        <dbReference type="SAM" id="Phobius"/>
    </source>
</evidence>
<feature type="compositionally biased region" description="Basic and acidic residues" evidence="1">
    <location>
        <begin position="127"/>
        <end position="142"/>
    </location>
</feature>
<protein>
    <submittedName>
        <fullName evidence="3">Transcriptional regulator</fullName>
    </submittedName>
</protein>
<keyword evidence="2" id="KW-0812">Transmembrane</keyword>
<gene>
    <name evidence="3" type="ORF">GYA93_22275</name>
</gene>
<dbReference type="RefSeq" id="WP_059035227.1">
    <property type="nucleotide sequence ID" value="NZ_JAADZU010000109.1"/>
</dbReference>
<feature type="compositionally biased region" description="Low complexity" evidence="1">
    <location>
        <begin position="97"/>
        <end position="112"/>
    </location>
</feature>
<dbReference type="EMBL" id="JAADZU010000109">
    <property type="protein sequence ID" value="NDK92264.1"/>
    <property type="molecule type" value="Genomic_DNA"/>
</dbReference>
<comment type="caution">
    <text evidence="3">The sequence shown here is derived from an EMBL/GenBank/DDBJ whole genome shotgun (WGS) entry which is preliminary data.</text>
</comment>
<feature type="region of interest" description="Disordered" evidence="1">
    <location>
        <begin position="87"/>
        <end position="112"/>
    </location>
</feature>
<dbReference type="AlphaFoldDB" id="A0A7K3LVJ1"/>
<feature type="transmembrane region" description="Helical" evidence="2">
    <location>
        <begin position="45"/>
        <end position="63"/>
    </location>
</feature>
<feature type="compositionally biased region" description="Polar residues" evidence="1">
    <location>
        <begin position="148"/>
        <end position="158"/>
    </location>
</feature>
<accession>A0A7K3LVJ1</accession>
<keyword evidence="4" id="KW-1185">Reference proteome</keyword>
<feature type="transmembrane region" description="Helical" evidence="2">
    <location>
        <begin position="12"/>
        <end position="33"/>
    </location>
</feature>
<keyword evidence="2" id="KW-0472">Membrane</keyword>
<evidence type="ECO:0000256" key="1">
    <source>
        <dbReference type="SAM" id="MobiDB-lite"/>
    </source>
</evidence>
<organism evidence="3 4">
    <name type="scientific">Gordonia desulfuricans</name>
    <dbReference type="NCBI Taxonomy" id="89051"/>
    <lineage>
        <taxon>Bacteria</taxon>
        <taxon>Bacillati</taxon>
        <taxon>Actinomycetota</taxon>
        <taxon>Actinomycetes</taxon>
        <taxon>Mycobacteriales</taxon>
        <taxon>Gordoniaceae</taxon>
        <taxon>Gordonia</taxon>
    </lineage>
</organism>
<dbReference type="PROSITE" id="PS51257">
    <property type="entry name" value="PROKAR_LIPOPROTEIN"/>
    <property type="match status" value="1"/>
</dbReference>
<evidence type="ECO:0000313" key="3">
    <source>
        <dbReference type="EMBL" id="NDK92264.1"/>
    </source>
</evidence>